<gene>
    <name evidence="2" type="ORF">IFR04_009236</name>
</gene>
<dbReference type="PANTHER" id="PTHR24148">
    <property type="entry name" value="ANKYRIN REPEAT DOMAIN-CONTAINING PROTEIN 39 HOMOLOG-RELATED"/>
    <property type="match status" value="1"/>
</dbReference>
<reference evidence="2" key="1">
    <citation type="submission" date="2021-02" db="EMBL/GenBank/DDBJ databases">
        <title>Genome sequence Cadophora malorum strain M34.</title>
        <authorList>
            <person name="Stefanovic E."/>
            <person name="Vu D."/>
            <person name="Scully C."/>
            <person name="Dijksterhuis J."/>
            <person name="Roader J."/>
            <person name="Houbraken J."/>
        </authorList>
    </citation>
    <scope>NUCLEOTIDE SEQUENCE</scope>
    <source>
        <strain evidence="2">M34</strain>
    </source>
</reference>
<sequence>MALQLQNSVEDVYEYTSITEPGTIRVIKLLPSLYIEAELHCSLECKRLDDFRDGVAGHYTALSYVWGDATDTRTIFVDGRGLLITASLHCALRHIRHTHHASYIWADGICINQAAVTDRNTQVSIMGSIYKTAHRTIIFLGPSCTSCSEVMESISSIASSERDFTATSDHRDILSKHILSHPWFTRVWTLRELVLSKNTWIQKGTSRVPWETFSQHVYEHCTDPADIQHITDLVDIKVAYWDPLQTSSSPSKYLYDILRHRRGAGVSDPRDMVFGHLGLCPPTHESVIRSSISIDWWQYTFGEDISPGDEAVFDIY</sequence>
<dbReference type="Pfam" id="PF06985">
    <property type="entry name" value="HET"/>
    <property type="match status" value="1"/>
</dbReference>
<comment type="caution">
    <text evidence="2">The sequence shown here is derived from an EMBL/GenBank/DDBJ whole genome shotgun (WGS) entry which is preliminary data.</text>
</comment>
<dbReference type="EMBL" id="JAFJYH010000149">
    <property type="protein sequence ID" value="KAG4417666.1"/>
    <property type="molecule type" value="Genomic_DNA"/>
</dbReference>
<dbReference type="InterPro" id="IPR052895">
    <property type="entry name" value="HetReg/Transcr_Mod"/>
</dbReference>
<protein>
    <recommendedName>
        <fullName evidence="1">Heterokaryon incompatibility domain-containing protein</fullName>
    </recommendedName>
</protein>
<proteinExistence type="predicted"/>
<organism evidence="2 3">
    <name type="scientific">Cadophora malorum</name>
    <dbReference type="NCBI Taxonomy" id="108018"/>
    <lineage>
        <taxon>Eukaryota</taxon>
        <taxon>Fungi</taxon>
        <taxon>Dikarya</taxon>
        <taxon>Ascomycota</taxon>
        <taxon>Pezizomycotina</taxon>
        <taxon>Leotiomycetes</taxon>
        <taxon>Helotiales</taxon>
        <taxon>Ploettnerulaceae</taxon>
        <taxon>Cadophora</taxon>
    </lineage>
</organism>
<dbReference type="AlphaFoldDB" id="A0A8H7TF11"/>
<accession>A0A8H7TF11</accession>
<evidence type="ECO:0000313" key="2">
    <source>
        <dbReference type="EMBL" id="KAG4417666.1"/>
    </source>
</evidence>
<evidence type="ECO:0000259" key="1">
    <source>
        <dbReference type="Pfam" id="PF06985"/>
    </source>
</evidence>
<dbReference type="Proteomes" id="UP000664132">
    <property type="component" value="Unassembled WGS sequence"/>
</dbReference>
<evidence type="ECO:0000313" key="3">
    <source>
        <dbReference type="Proteomes" id="UP000664132"/>
    </source>
</evidence>
<feature type="domain" description="Heterokaryon incompatibility" evidence="1">
    <location>
        <begin position="59"/>
        <end position="192"/>
    </location>
</feature>
<name>A0A8H7TF11_9HELO</name>
<dbReference type="PANTHER" id="PTHR24148:SF73">
    <property type="entry name" value="HET DOMAIN PROTEIN (AFU_ORTHOLOGUE AFUA_8G01020)"/>
    <property type="match status" value="1"/>
</dbReference>
<dbReference type="InterPro" id="IPR010730">
    <property type="entry name" value="HET"/>
</dbReference>
<keyword evidence="3" id="KW-1185">Reference proteome</keyword>
<dbReference type="OrthoDB" id="2157530at2759"/>